<proteinExistence type="predicted"/>
<dbReference type="GO" id="GO:0004553">
    <property type="term" value="F:hydrolase activity, hydrolyzing O-glycosyl compounds"/>
    <property type="evidence" value="ECO:0007669"/>
    <property type="project" value="TreeGrafter"/>
</dbReference>
<dbReference type="Gene3D" id="1.50.10.10">
    <property type="match status" value="1"/>
</dbReference>
<dbReference type="SUPFAM" id="SSF48208">
    <property type="entry name" value="Six-hairpin glycosidases"/>
    <property type="match status" value="1"/>
</dbReference>
<dbReference type="GO" id="GO:0005975">
    <property type="term" value="P:carbohydrate metabolic process"/>
    <property type="evidence" value="ECO:0007669"/>
    <property type="project" value="InterPro"/>
</dbReference>
<dbReference type="PANTHER" id="PTHR31616:SF0">
    <property type="entry name" value="GLUCAN 1,4-ALPHA-GLUCOSIDASE"/>
    <property type="match status" value="1"/>
</dbReference>
<organism evidence="3 4">
    <name type="scientific">Actinophytocola algeriensis</name>
    <dbReference type="NCBI Taxonomy" id="1768010"/>
    <lineage>
        <taxon>Bacteria</taxon>
        <taxon>Bacillati</taxon>
        <taxon>Actinomycetota</taxon>
        <taxon>Actinomycetes</taxon>
        <taxon>Pseudonocardiales</taxon>
        <taxon>Pseudonocardiaceae</taxon>
    </lineage>
</organism>
<dbReference type="EMBL" id="JACHJQ010000002">
    <property type="protein sequence ID" value="MBB4906142.1"/>
    <property type="molecule type" value="Genomic_DNA"/>
</dbReference>
<dbReference type="InterPro" id="IPR011613">
    <property type="entry name" value="GH15-like"/>
</dbReference>
<evidence type="ECO:0000313" key="3">
    <source>
        <dbReference type="EMBL" id="MBB4906142.1"/>
    </source>
</evidence>
<dbReference type="Pfam" id="PF19291">
    <property type="entry name" value="TREH_N"/>
    <property type="match status" value="1"/>
</dbReference>
<evidence type="ECO:0000259" key="1">
    <source>
        <dbReference type="Pfam" id="PF00723"/>
    </source>
</evidence>
<accession>A0A7W7Q3B1</accession>
<feature type="domain" description="Trehalase-like N-terminal" evidence="2">
    <location>
        <begin position="9"/>
        <end position="150"/>
    </location>
</feature>
<name>A0A7W7Q3B1_9PSEU</name>
<keyword evidence="4" id="KW-1185">Reference proteome</keyword>
<dbReference type="InterPro" id="IPR045582">
    <property type="entry name" value="Trehalase-like_N"/>
</dbReference>
<dbReference type="AlphaFoldDB" id="A0A7W7Q3B1"/>
<evidence type="ECO:0000259" key="2">
    <source>
        <dbReference type="Pfam" id="PF19291"/>
    </source>
</evidence>
<comment type="caution">
    <text evidence="3">The sequence shown here is derived from an EMBL/GenBank/DDBJ whole genome shotgun (WGS) entry which is preliminary data.</text>
</comment>
<reference evidence="3 4" key="1">
    <citation type="submission" date="2020-08" db="EMBL/GenBank/DDBJ databases">
        <title>Genomic Encyclopedia of Type Strains, Phase III (KMG-III): the genomes of soil and plant-associated and newly described type strains.</title>
        <authorList>
            <person name="Whitman W."/>
        </authorList>
    </citation>
    <scope>NUCLEOTIDE SEQUENCE [LARGE SCALE GENOMIC DNA]</scope>
    <source>
        <strain evidence="3 4">CECT 8960</strain>
    </source>
</reference>
<dbReference type="RefSeq" id="WP_184810255.1">
    <property type="nucleotide sequence ID" value="NZ_JACHJQ010000002.1"/>
</dbReference>
<protein>
    <submittedName>
        <fullName evidence="3">GH15 family glucan-1,4-alpha-glucosidase</fullName>
    </submittedName>
</protein>
<evidence type="ECO:0000313" key="4">
    <source>
        <dbReference type="Proteomes" id="UP000520767"/>
    </source>
</evidence>
<dbReference type="Pfam" id="PF00723">
    <property type="entry name" value="Glyco_hydro_15"/>
    <property type="match status" value="1"/>
</dbReference>
<sequence>MTDDLGDYALLGDFHTIALVNSRGGLDWLCVPRFDSMPCFAALTNGDRGGSWTVSPEKGGRVTRRRYRPGTLVLESEWDTPSGTIRTVDCMAPRADDARVVRIVEGITGCVPVHVVFKPRFDHGDRTPWLRCTGTTVSAVAGSDALWLDASVPLVRVAGHNAAEARFTVAAGQQAGFVLTHTASYLPKPPTAAPGDLIGATERFWSKWSAGVDGTDSWGDALQRAMITLKALTHTPTGAVVSSPVFRTGEPPSLCDVAEASSTLRALLHAELADEARAWREWLVRAVAGDPRYAATRYTVDGRGDPSARATGAGSLGELLHGVNSADHLWLPSRDPAWDLQLDLLDHLESAWDQPDDDQDGIGSSPGHRVVSKVRAWAGLDRAVRTADRHGLPGPVDRWRAARARLRAEVCAKGYDPNRNTFTSHYGSDVVDPELLMMPEVGFLPWRDVRVRGTVSAITAALSTADNVMPVSLAPGTPLMTGFRLVAALDGTGESAAAGALFRQLLTARNDVGLLGKFYDPTARHIGLTPNVTSVVSMINAARQLRSRLRTS</sequence>
<dbReference type="InterPro" id="IPR012341">
    <property type="entry name" value="6hp_glycosidase-like_sf"/>
</dbReference>
<gene>
    <name evidence="3" type="ORF">FHR82_002359</name>
</gene>
<dbReference type="PANTHER" id="PTHR31616">
    <property type="entry name" value="TREHALASE"/>
    <property type="match status" value="1"/>
</dbReference>
<feature type="domain" description="GH15-like" evidence="1">
    <location>
        <begin position="335"/>
        <end position="464"/>
    </location>
</feature>
<dbReference type="InterPro" id="IPR008928">
    <property type="entry name" value="6-hairpin_glycosidase_sf"/>
</dbReference>
<dbReference type="Proteomes" id="UP000520767">
    <property type="component" value="Unassembled WGS sequence"/>
</dbReference>